<organism evidence="2 3">
    <name type="scientific">Oligella ureolytica</name>
    <dbReference type="NCBI Taxonomy" id="90244"/>
    <lineage>
        <taxon>Bacteria</taxon>
        <taxon>Pseudomonadati</taxon>
        <taxon>Pseudomonadota</taxon>
        <taxon>Betaproteobacteria</taxon>
        <taxon>Burkholderiales</taxon>
        <taxon>Alcaligenaceae</taxon>
        <taxon>Oligella</taxon>
    </lineage>
</organism>
<dbReference type="InterPro" id="IPR029033">
    <property type="entry name" value="His_PPase_superfam"/>
</dbReference>
<dbReference type="AlphaFoldDB" id="A0A378XJJ9"/>
<dbReference type="Pfam" id="PF00300">
    <property type="entry name" value="His_Phos_1"/>
    <property type="match status" value="1"/>
</dbReference>
<dbReference type="Proteomes" id="UP000594903">
    <property type="component" value="Chromosome"/>
</dbReference>
<protein>
    <submittedName>
        <fullName evidence="1">Histidine phosphatase family protein</fullName>
    </submittedName>
    <submittedName>
        <fullName evidence="2">Phosphohistidine phosphatase</fullName>
    </submittedName>
</protein>
<dbReference type="InterPro" id="IPR013078">
    <property type="entry name" value="His_Pase_superF_clade-1"/>
</dbReference>
<dbReference type="EMBL" id="CP065725">
    <property type="protein sequence ID" value="QPT40003.1"/>
    <property type="molecule type" value="Genomic_DNA"/>
</dbReference>
<dbReference type="PANTHER" id="PTHR47623:SF1">
    <property type="entry name" value="OS09G0287300 PROTEIN"/>
    <property type="match status" value="1"/>
</dbReference>
<dbReference type="SUPFAM" id="SSF53254">
    <property type="entry name" value="Phosphoglycerate mutase-like"/>
    <property type="match status" value="1"/>
</dbReference>
<reference evidence="2 3" key="1">
    <citation type="submission" date="2018-06" db="EMBL/GenBank/DDBJ databases">
        <authorList>
            <consortium name="Pathogen Informatics"/>
            <person name="Doyle S."/>
        </authorList>
    </citation>
    <scope>NUCLEOTIDE SEQUENCE [LARGE SCALE GENOMIC DNA]</scope>
    <source>
        <strain evidence="2 3">NCTC11997</strain>
    </source>
</reference>
<reference evidence="1 4" key="2">
    <citation type="submission" date="2020-12" db="EMBL/GenBank/DDBJ databases">
        <title>FDA dAtabase for Regulatory Grade micrObial Sequences (FDA-ARGOS): Supporting development and validation of Infectious Disease Dx tests.</title>
        <authorList>
            <person name="Sproer C."/>
            <person name="Gronow S."/>
            <person name="Severitt S."/>
            <person name="Schroder I."/>
            <person name="Tallon L."/>
            <person name="Sadzewicz L."/>
            <person name="Zhao X."/>
            <person name="Boylan J."/>
            <person name="Ott S."/>
            <person name="Bowen H."/>
            <person name="Vavikolanu K."/>
            <person name="Mehta A."/>
            <person name="Aluvathingal J."/>
            <person name="Nadendla S."/>
            <person name="Lowell S."/>
            <person name="Myers T."/>
            <person name="Yan Y."/>
            <person name="Sichtig H."/>
        </authorList>
    </citation>
    <scope>NUCLEOTIDE SEQUENCE [LARGE SCALE GENOMIC DNA]</scope>
    <source>
        <strain evidence="1 4">FDAARGOS_872</strain>
    </source>
</reference>
<proteinExistence type="predicted"/>
<name>A0A378XJJ9_9BURK</name>
<dbReference type="EMBL" id="UGSB01000001">
    <property type="protein sequence ID" value="SUA58279.1"/>
    <property type="molecule type" value="Genomic_DNA"/>
</dbReference>
<keyword evidence="4" id="KW-1185">Reference proteome</keyword>
<dbReference type="RefSeq" id="WP_018574773.1">
    <property type="nucleotide sequence ID" value="NZ_CP065725.1"/>
</dbReference>
<accession>A0A378XJJ9</accession>
<dbReference type="CDD" id="cd07067">
    <property type="entry name" value="HP_PGM_like"/>
    <property type="match status" value="1"/>
</dbReference>
<dbReference type="Gene3D" id="3.40.50.1240">
    <property type="entry name" value="Phosphoglycerate mutase-like"/>
    <property type="match status" value="1"/>
</dbReference>
<evidence type="ECO:0000313" key="1">
    <source>
        <dbReference type="EMBL" id="QPT40003.1"/>
    </source>
</evidence>
<evidence type="ECO:0000313" key="3">
    <source>
        <dbReference type="Proteomes" id="UP000254603"/>
    </source>
</evidence>
<gene>
    <name evidence="1" type="ORF">I6G29_13000</name>
    <name evidence="2" type="ORF">NCTC11997_02670</name>
</gene>
<dbReference type="OrthoDB" id="9810154at2"/>
<sequence length="163" mass="18838">MKTLLLVRHAKSSWDDPTLSDKVRPLNKRGKRDVIIMGQRLLSRQVEPDRIVASSAVRTTITAQSIAKELGYPQEDILLDDRLYACQSEYLLETVQAFDNDLDYVMLVGHFPELNDFLLMFTSDIEHMPTCAMAELTFDVSNWTEIRQNNLQKVLFDYPKKEV</sequence>
<dbReference type="PANTHER" id="PTHR47623">
    <property type="entry name" value="OS09G0287300 PROTEIN"/>
    <property type="match status" value="1"/>
</dbReference>
<evidence type="ECO:0000313" key="4">
    <source>
        <dbReference type="Proteomes" id="UP000594903"/>
    </source>
</evidence>
<dbReference type="STRING" id="1122619.GCA_000373745_01604"/>
<evidence type="ECO:0000313" key="2">
    <source>
        <dbReference type="EMBL" id="SUA58279.1"/>
    </source>
</evidence>
<dbReference type="Proteomes" id="UP000254603">
    <property type="component" value="Unassembled WGS sequence"/>
</dbReference>